<evidence type="ECO:0000313" key="3">
    <source>
        <dbReference type="EnsemblPlants" id="Bo5g019880.1"/>
    </source>
</evidence>
<dbReference type="PANTHER" id="PTHR31286:SF90">
    <property type="entry name" value="DUF4283 DOMAIN-CONTAINING PROTEIN"/>
    <property type="match status" value="1"/>
</dbReference>
<name>A0A0D3CA74_BRAOL</name>
<dbReference type="Proteomes" id="UP000032141">
    <property type="component" value="Chromosome C5"/>
</dbReference>
<evidence type="ECO:0000259" key="2">
    <source>
        <dbReference type="Pfam" id="PF14111"/>
    </source>
</evidence>
<dbReference type="OMA" id="DFIVCCF"/>
<reference evidence="3" key="2">
    <citation type="submission" date="2015-03" db="UniProtKB">
        <authorList>
            <consortium name="EnsemblPlants"/>
        </authorList>
    </citation>
    <scope>IDENTIFICATION</scope>
</reference>
<protein>
    <recommendedName>
        <fullName evidence="2">DUF4283 domain-containing protein</fullName>
    </recommendedName>
</protein>
<dbReference type="PANTHER" id="PTHR31286">
    <property type="entry name" value="GLYCINE-RICH CELL WALL STRUCTURAL PROTEIN 1.8-LIKE"/>
    <property type="match status" value="1"/>
</dbReference>
<feature type="region of interest" description="Disordered" evidence="1">
    <location>
        <begin position="139"/>
        <end position="185"/>
    </location>
</feature>
<keyword evidence="4" id="KW-1185">Reference proteome</keyword>
<dbReference type="Gramene" id="Bo5g019880.1">
    <property type="protein sequence ID" value="Bo5g019880.1"/>
    <property type="gene ID" value="Bo5g019880"/>
</dbReference>
<dbReference type="AlphaFoldDB" id="A0A0D3CA74"/>
<feature type="compositionally biased region" description="Low complexity" evidence="1">
    <location>
        <begin position="171"/>
        <end position="182"/>
    </location>
</feature>
<feature type="compositionally biased region" description="Polar residues" evidence="1">
    <location>
        <begin position="139"/>
        <end position="162"/>
    </location>
</feature>
<feature type="region of interest" description="Disordered" evidence="1">
    <location>
        <begin position="1"/>
        <end position="62"/>
    </location>
</feature>
<dbReference type="Pfam" id="PF14111">
    <property type="entry name" value="DUF4283"/>
    <property type="match status" value="1"/>
</dbReference>
<dbReference type="InterPro" id="IPR025558">
    <property type="entry name" value="DUF4283"/>
</dbReference>
<feature type="compositionally biased region" description="Low complexity" evidence="1">
    <location>
        <begin position="398"/>
        <end position="413"/>
    </location>
</feature>
<evidence type="ECO:0000313" key="4">
    <source>
        <dbReference type="Proteomes" id="UP000032141"/>
    </source>
</evidence>
<sequence>MQSVWKLPSRASAPSPSPSSSGDSPPPHPIPPDPPDPLSPLSPQEYPLLSSTPLSKQKRNTVPEPLKKGLLVLSSISSTKIQPVDPTIKAQFESVATIASAETGPQIGSEIPTAPVHSEETHVPILNFITINPKSSSPIITNKASSSQPTNPPASTTDPSFETNPPPVTLPPTLQMPTQTTPSEPSLVERLRISEDKTLKRLARVTISETGRPRVLIPDSVFEKGVAIHKDFIICYYNGRPPPFNQIQSVFNHMWGKEKKLEIHNNPRNISTLWSSEHSMSTPPLKAIKIWAHLTGVPLDRRHQEGLSLVAGLVGDPKETDDFTRNLVSLTLSHVKVEVDLTQPLPSAVEFQRQSGEVVEVLVHYPWIPPTCSHCHELAILSNSPDPIPRPSLKRSRSSPTFTPSSSLNPNPFVHQPTDPVEALAFLSDPLTPISSTRPPIENLNSSLDFLHLVPRLTSQVPPSSSQ</sequence>
<organism evidence="3 4">
    <name type="scientific">Brassica oleracea var. oleracea</name>
    <dbReference type="NCBI Taxonomy" id="109376"/>
    <lineage>
        <taxon>Eukaryota</taxon>
        <taxon>Viridiplantae</taxon>
        <taxon>Streptophyta</taxon>
        <taxon>Embryophyta</taxon>
        <taxon>Tracheophyta</taxon>
        <taxon>Spermatophyta</taxon>
        <taxon>Magnoliopsida</taxon>
        <taxon>eudicotyledons</taxon>
        <taxon>Gunneridae</taxon>
        <taxon>Pentapetalae</taxon>
        <taxon>rosids</taxon>
        <taxon>malvids</taxon>
        <taxon>Brassicales</taxon>
        <taxon>Brassicaceae</taxon>
        <taxon>Brassiceae</taxon>
        <taxon>Brassica</taxon>
    </lineage>
</organism>
<reference evidence="3 4" key="1">
    <citation type="journal article" date="2014" name="Genome Biol.">
        <title>Transcriptome and methylome profiling reveals relics of genome dominance in the mesopolyploid Brassica oleracea.</title>
        <authorList>
            <person name="Parkin I.A."/>
            <person name="Koh C."/>
            <person name="Tang H."/>
            <person name="Robinson S.J."/>
            <person name="Kagale S."/>
            <person name="Clarke W.E."/>
            <person name="Town C.D."/>
            <person name="Nixon J."/>
            <person name="Krishnakumar V."/>
            <person name="Bidwell S.L."/>
            <person name="Denoeud F."/>
            <person name="Belcram H."/>
            <person name="Links M.G."/>
            <person name="Just J."/>
            <person name="Clarke C."/>
            <person name="Bender T."/>
            <person name="Huebert T."/>
            <person name="Mason A.S."/>
            <person name="Pires J.C."/>
            <person name="Barker G."/>
            <person name="Moore J."/>
            <person name="Walley P.G."/>
            <person name="Manoli S."/>
            <person name="Batley J."/>
            <person name="Edwards D."/>
            <person name="Nelson M.N."/>
            <person name="Wang X."/>
            <person name="Paterson A.H."/>
            <person name="King G."/>
            <person name="Bancroft I."/>
            <person name="Chalhoub B."/>
            <person name="Sharpe A.G."/>
        </authorList>
    </citation>
    <scope>NUCLEOTIDE SEQUENCE</scope>
    <source>
        <strain evidence="3 4">cv. TO1000</strain>
    </source>
</reference>
<feature type="domain" description="DUF4283" evidence="2">
    <location>
        <begin position="229"/>
        <end position="269"/>
    </location>
</feature>
<evidence type="ECO:0000256" key="1">
    <source>
        <dbReference type="SAM" id="MobiDB-lite"/>
    </source>
</evidence>
<proteinExistence type="predicted"/>
<feature type="region of interest" description="Disordered" evidence="1">
    <location>
        <begin position="386"/>
        <end position="413"/>
    </location>
</feature>
<accession>A0A0D3CA74</accession>
<dbReference type="eggNOG" id="KOG1075">
    <property type="taxonomic scope" value="Eukaryota"/>
</dbReference>
<dbReference type="HOGENOM" id="CLU_017808_0_0_1"/>
<feature type="compositionally biased region" description="Pro residues" evidence="1">
    <location>
        <begin position="24"/>
        <end position="40"/>
    </location>
</feature>
<dbReference type="InterPro" id="IPR040256">
    <property type="entry name" value="At4g02000-like"/>
</dbReference>
<feature type="compositionally biased region" description="Low complexity" evidence="1">
    <location>
        <begin position="7"/>
        <end position="23"/>
    </location>
</feature>
<dbReference type="EnsemblPlants" id="Bo5g019880.1">
    <property type="protein sequence ID" value="Bo5g019880.1"/>
    <property type="gene ID" value="Bo5g019880"/>
</dbReference>